<feature type="signal peptide" evidence="1">
    <location>
        <begin position="1"/>
        <end position="15"/>
    </location>
</feature>
<evidence type="ECO:0000313" key="2">
    <source>
        <dbReference type="EMBL" id="KAF0682580.1"/>
    </source>
</evidence>
<sequence>MQLSIAFAFATAATALTTNGGPCTADDMASMAAASIVWPNCSTTETSLLSMIPKDATQLTTWCASSCSGPCNMAQQLSMATVASGAAPAKCMAAAGLPTTTTIKEWISNFKPAYCNLADCLDGLKTVNASLPNCLFNGEAILPTPCPANVTKAPSSATNHHVASVPLVLACLGAFFA</sequence>
<dbReference type="EMBL" id="CAADRA010007545">
    <property type="protein sequence ID" value="VFU01937.1"/>
    <property type="molecule type" value="Genomic_DNA"/>
</dbReference>
<organism evidence="3 4">
    <name type="scientific">Aphanomyces stellatus</name>
    <dbReference type="NCBI Taxonomy" id="120398"/>
    <lineage>
        <taxon>Eukaryota</taxon>
        <taxon>Sar</taxon>
        <taxon>Stramenopiles</taxon>
        <taxon>Oomycota</taxon>
        <taxon>Saprolegniomycetes</taxon>
        <taxon>Saprolegniales</taxon>
        <taxon>Verrucalvaceae</taxon>
        <taxon>Aphanomyces</taxon>
    </lineage>
</organism>
<reference evidence="3 4" key="1">
    <citation type="submission" date="2019-03" db="EMBL/GenBank/DDBJ databases">
        <authorList>
            <person name="Gaulin E."/>
            <person name="Dumas B."/>
        </authorList>
    </citation>
    <scope>NUCLEOTIDE SEQUENCE [LARGE SCALE GENOMIC DNA]</scope>
    <source>
        <strain evidence="3">CBS 568.67</strain>
    </source>
</reference>
<dbReference type="Proteomes" id="UP000332933">
    <property type="component" value="Unassembled WGS sequence"/>
</dbReference>
<accession>A0A485LV85</accession>
<evidence type="ECO:0000313" key="3">
    <source>
        <dbReference type="EMBL" id="VFU01937.1"/>
    </source>
</evidence>
<keyword evidence="4" id="KW-1185">Reference proteome</keyword>
<gene>
    <name evidence="3" type="primary">Aste57867_25312</name>
    <name evidence="2" type="ORF">As57867_025234</name>
    <name evidence="3" type="ORF">ASTE57867_25312</name>
</gene>
<name>A0A485LV85_9STRA</name>
<evidence type="ECO:0000256" key="1">
    <source>
        <dbReference type="SAM" id="SignalP"/>
    </source>
</evidence>
<protein>
    <submittedName>
        <fullName evidence="3">Aste57867_25312 protein</fullName>
    </submittedName>
</protein>
<dbReference type="AlphaFoldDB" id="A0A485LV85"/>
<keyword evidence="1" id="KW-0732">Signal</keyword>
<proteinExistence type="predicted"/>
<feature type="chain" id="PRO_5036116697" evidence="1">
    <location>
        <begin position="16"/>
        <end position="177"/>
    </location>
</feature>
<evidence type="ECO:0000313" key="4">
    <source>
        <dbReference type="Proteomes" id="UP000332933"/>
    </source>
</evidence>
<reference evidence="2" key="2">
    <citation type="submission" date="2019-06" db="EMBL/GenBank/DDBJ databases">
        <title>Genomics analysis of Aphanomyces spp. identifies a new class of oomycete effector associated with host adaptation.</title>
        <authorList>
            <person name="Gaulin E."/>
        </authorList>
    </citation>
    <scope>NUCLEOTIDE SEQUENCE</scope>
    <source>
        <strain evidence="2">CBS 578.67</strain>
    </source>
</reference>
<dbReference type="EMBL" id="VJMH01007519">
    <property type="protein sequence ID" value="KAF0682580.1"/>
    <property type="molecule type" value="Genomic_DNA"/>
</dbReference>